<dbReference type="AlphaFoldDB" id="E1II32"/>
<keyword evidence="3 9" id="KW-0645">Protease</keyword>
<evidence type="ECO:0000256" key="3">
    <source>
        <dbReference type="ARBA" id="ARBA00022670"/>
    </source>
</evidence>
<dbReference type="GO" id="GO:0005886">
    <property type="term" value="C:plasma membrane"/>
    <property type="evidence" value="ECO:0007669"/>
    <property type="project" value="UniProtKB-SubCell"/>
</dbReference>
<dbReference type="PRINTS" id="PR00781">
    <property type="entry name" value="LIPOSIGPTASE"/>
</dbReference>
<dbReference type="HAMAP" id="MF_00161">
    <property type="entry name" value="LspA"/>
    <property type="match status" value="1"/>
</dbReference>
<sequence length="175" mass="19161">MRWAIPLALALLVIVGDQLSKIAIVATLGPEPYTQRISLGPAWLNLVYSQNTGVAFGLFQQMPLLFLFTAILITLVVLYAYHAYLPNHVPWVQLAMGLILGGAVGNIIDRVRLGWVVDFISIGWWPVFNLADSAIVVGVIALAGYLFFFGEQPAPPPSPPRDDGLLHDLLSRDVE</sequence>
<comment type="function">
    <text evidence="9 10">This protein specifically catalyzes the removal of signal peptides from prolipoproteins.</text>
</comment>
<dbReference type="InterPro" id="IPR001872">
    <property type="entry name" value="Peptidase_A8"/>
</dbReference>
<evidence type="ECO:0000256" key="6">
    <source>
        <dbReference type="ARBA" id="ARBA00022801"/>
    </source>
</evidence>
<dbReference type="Pfam" id="PF01252">
    <property type="entry name" value="Peptidase_A8"/>
    <property type="match status" value="1"/>
</dbReference>
<feature type="active site" evidence="9">
    <location>
        <position position="132"/>
    </location>
</feature>
<dbReference type="GO" id="GO:0004190">
    <property type="term" value="F:aspartic-type endopeptidase activity"/>
    <property type="evidence" value="ECO:0007669"/>
    <property type="project" value="UniProtKB-UniRule"/>
</dbReference>
<keyword evidence="4 9" id="KW-0812">Transmembrane</keyword>
<reference evidence="12 13" key="1">
    <citation type="journal article" date="2011" name="J. Bacteriol.">
        <title>Draft genome sequence of the anoxygenic filamentous phototrophic bacterium Oscillochloris trichoides subsp. DG-6.</title>
        <authorList>
            <person name="Kuznetsov B.B."/>
            <person name="Ivanovsky R.N."/>
            <person name="Keppen O.I."/>
            <person name="Sukhacheva M.V."/>
            <person name="Bumazhkin B.K."/>
            <person name="Patutina E.O."/>
            <person name="Beletsky A.V."/>
            <person name="Mardanov A.V."/>
            <person name="Baslerov R.V."/>
            <person name="Panteleeva A.N."/>
            <person name="Kolganova T.V."/>
            <person name="Ravin N.V."/>
            <person name="Skryabin K.G."/>
        </authorList>
    </citation>
    <scope>NUCLEOTIDE SEQUENCE [LARGE SCALE GENOMIC DNA]</scope>
    <source>
        <strain evidence="12 13">DG-6</strain>
    </source>
</reference>
<dbReference type="PANTHER" id="PTHR33695">
    <property type="entry name" value="LIPOPROTEIN SIGNAL PEPTIDASE"/>
    <property type="match status" value="1"/>
</dbReference>
<evidence type="ECO:0000313" key="13">
    <source>
        <dbReference type="Proteomes" id="UP000054010"/>
    </source>
</evidence>
<protein>
    <recommendedName>
        <fullName evidence="9">Lipoprotein signal peptidase</fullName>
        <ecNumber evidence="9">3.4.23.36</ecNumber>
    </recommendedName>
    <alternativeName>
        <fullName evidence="9">Prolipoprotein signal peptidase</fullName>
    </alternativeName>
    <alternativeName>
        <fullName evidence="9">Signal peptidase II</fullName>
        <shortName evidence="9">SPase II</shortName>
    </alternativeName>
</protein>
<feature type="active site" evidence="9">
    <location>
        <position position="118"/>
    </location>
</feature>
<evidence type="ECO:0000256" key="11">
    <source>
        <dbReference type="RuleBase" id="RU004181"/>
    </source>
</evidence>
<dbReference type="EMBL" id="ADVR01000122">
    <property type="protein sequence ID" value="EFO79150.1"/>
    <property type="molecule type" value="Genomic_DNA"/>
</dbReference>
<dbReference type="Proteomes" id="UP000054010">
    <property type="component" value="Unassembled WGS sequence"/>
</dbReference>
<keyword evidence="12" id="KW-0449">Lipoprotein</keyword>
<accession>E1II32</accession>
<comment type="subcellular location">
    <subcellularLocation>
        <location evidence="9">Cell membrane</location>
        <topology evidence="9">Multi-pass membrane protein</topology>
    </subcellularLocation>
</comment>
<dbReference type="GO" id="GO:0006508">
    <property type="term" value="P:proteolysis"/>
    <property type="evidence" value="ECO:0007669"/>
    <property type="project" value="UniProtKB-KW"/>
</dbReference>
<feature type="transmembrane region" description="Helical" evidence="9">
    <location>
        <begin position="64"/>
        <end position="84"/>
    </location>
</feature>
<keyword evidence="5 9" id="KW-0064">Aspartyl protease</keyword>
<evidence type="ECO:0000256" key="2">
    <source>
        <dbReference type="ARBA" id="ARBA00022475"/>
    </source>
</evidence>
<gene>
    <name evidence="9" type="primary">lspA</name>
    <name evidence="12" type="ORF">OSCT_2983</name>
</gene>
<comment type="pathway">
    <text evidence="9">Protein modification; lipoprotein biosynthesis (signal peptide cleavage).</text>
</comment>
<evidence type="ECO:0000256" key="7">
    <source>
        <dbReference type="ARBA" id="ARBA00022989"/>
    </source>
</evidence>
<name>E1II32_9CHLR</name>
<dbReference type="eggNOG" id="COG0597">
    <property type="taxonomic scope" value="Bacteria"/>
</dbReference>
<evidence type="ECO:0000256" key="5">
    <source>
        <dbReference type="ARBA" id="ARBA00022750"/>
    </source>
</evidence>
<keyword evidence="8 9" id="KW-0472">Membrane</keyword>
<evidence type="ECO:0000256" key="4">
    <source>
        <dbReference type="ARBA" id="ARBA00022692"/>
    </source>
</evidence>
<comment type="caution">
    <text evidence="12">The sequence shown here is derived from an EMBL/GenBank/DDBJ whole genome shotgun (WGS) entry which is preliminary data.</text>
</comment>
<evidence type="ECO:0000313" key="12">
    <source>
        <dbReference type="EMBL" id="EFO79150.1"/>
    </source>
</evidence>
<keyword evidence="2 9" id="KW-1003">Cell membrane</keyword>
<dbReference type="NCBIfam" id="TIGR00077">
    <property type="entry name" value="lspA"/>
    <property type="match status" value="1"/>
</dbReference>
<comment type="similarity">
    <text evidence="1 9 11">Belongs to the peptidase A8 family.</text>
</comment>
<dbReference type="STRING" id="765420.OSCT_2983"/>
<dbReference type="HOGENOM" id="CLU_083252_3_1_0"/>
<dbReference type="PANTHER" id="PTHR33695:SF1">
    <property type="entry name" value="LIPOPROTEIN SIGNAL PEPTIDASE"/>
    <property type="match status" value="1"/>
</dbReference>
<evidence type="ECO:0000256" key="9">
    <source>
        <dbReference type="HAMAP-Rule" id="MF_00161"/>
    </source>
</evidence>
<evidence type="ECO:0000256" key="10">
    <source>
        <dbReference type="RuleBase" id="RU000594"/>
    </source>
</evidence>
<dbReference type="EC" id="3.4.23.36" evidence="9"/>
<keyword evidence="7 9" id="KW-1133">Transmembrane helix</keyword>
<keyword evidence="6 9" id="KW-0378">Hydrolase</keyword>
<organism evidence="12 13">
    <name type="scientific">Oscillochloris trichoides DG-6</name>
    <dbReference type="NCBI Taxonomy" id="765420"/>
    <lineage>
        <taxon>Bacteria</taxon>
        <taxon>Bacillati</taxon>
        <taxon>Chloroflexota</taxon>
        <taxon>Chloroflexia</taxon>
        <taxon>Chloroflexales</taxon>
        <taxon>Chloroflexineae</taxon>
        <taxon>Oscillochloridaceae</taxon>
        <taxon>Oscillochloris</taxon>
    </lineage>
</organism>
<comment type="catalytic activity">
    <reaction evidence="9 10">
        <text>Release of signal peptides from bacterial membrane prolipoproteins. Hydrolyzes -Xaa-Yaa-Zaa-|-(S,diacylglyceryl)Cys-, in which Xaa is hydrophobic (preferably Leu), and Yaa (Ala or Ser) and Zaa (Gly or Ala) have small, neutral side chains.</text>
        <dbReference type="EC" id="3.4.23.36"/>
    </reaction>
</comment>
<dbReference type="PROSITE" id="PS00855">
    <property type="entry name" value="SPASE_II"/>
    <property type="match status" value="1"/>
</dbReference>
<dbReference type="UniPathway" id="UPA00665"/>
<evidence type="ECO:0000256" key="1">
    <source>
        <dbReference type="ARBA" id="ARBA00006139"/>
    </source>
</evidence>
<proteinExistence type="inferred from homology"/>
<keyword evidence="13" id="KW-1185">Reference proteome</keyword>
<evidence type="ECO:0000256" key="8">
    <source>
        <dbReference type="ARBA" id="ARBA00023136"/>
    </source>
</evidence>
<comment type="caution">
    <text evidence="9">Lacks conserved residue(s) required for the propagation of feature annotation.</text>
</comment>
<feature type="transmembrane region" description="Helical" evidence="9">
    <location>
        <begin position="91"/>
        <end position="108"/>
    </location>
</feature>
<feature type="transmembrane region" description="Helical" evidence="9">
    <location>
        <begin position="128"/>
        <end position="148"/>
    </location>
</feature>